<name>A0A9D4YZ81_CHLVU</name>
<organism evidence="6 7">
    <name type="scientific">Chlorella vulgaris</name>
    <name type="common">Green alga</name>
    <dbReference type="NCBI Taxonomy" id="3077"/>
    <lineage>
        <taxon>Eukaryota</taxon>
        <taxon>Viridiplantae</taxon>
        <taxon>Chlorophyta</taxon>
        <taxon>core chlorophytes</taxon>
        <taxon>Trebouxiophyceae</taxon>
        <taxon>Chlorellales</taxon>
        <taxon>Chlorellaceae</taxon>
        <taxon>Chlorella clade</taxon>
        <taxon>Chlorella</taxon>
    </lineage>
</organism>
<dbReference type="OrthoDB" id="2832160at2759"/>
<dbReference type="PROSITE" id="PS50865">
    <property type="entry name" value="ZF_MYND_2"/>
    <property type="match status" value="1"/>
</dbReference>
<keyword evidence="1" id="KW-0479">Metal-binding</keyword>
<keyword evidence="3" id="KW-0862">Zinc</keyword>
<dbReference type="SUPFAM" id="SSF144232">
    <property type="entry name" value="HIT/MYND zinc finger-like"/>
    <property type="match status" value="1"/>
</dbReference>
<feature type="domain" description="MYND-type" evidence="5">
    <location>
        <begin position="690"/>
        <end position="739"/>
    </location>
</feature>
<dbReference type="Proteomes" id="UP001055712">
    <property type="component" value="Unassembled WGS sequence"/>
</dbReference>
<reference evidence="6" key="2">
    <citation type="submission" date="2020-11" db="EMBL/GenBank/DDBJ databases">
        <authorList>
            <person name="Cecchin M."/>
            <person name="Marcolungo L."/>
            <person name="Rossato M."/>
            <person name="Girolomoni L."/>
            <person name="Cosentino E."/>
            <person name="Cuine S."/>
            <person name="Li-Beisson Y."/>
            <person name="Delledonne M."/>
            <person name="Ballottari M."/>
        </authorList>
    </citation>
    <scope>NUCLEOTIDE SEQUENCE</scope>
    <source>
        <strain evidence="6">211/11P</strain>
        <tissue evidence="6">Whole cell</tissue>
    </source>
</reference>
<evidence type="ECO:0000256" key="1">
    <source>
        <dbReference type="ARBA" id="ARBA00022723"/>
    </source>
</evidence>
<protein>
    <recommendedName>
        <fullName evidence="5">MYND-type domain-containing protein</fullName>
    </recommendedName>
</protein>
<evidence type="ECO:0000313" key="6">
    <source>
        <dbReference type="EMBL" id="KAI3433909.1"/>
    </source>
</evidence>
<sequence>MAPNAARLITSIIDAVCANELSAADVRDLDASLESFPALLDRTMAGLSDAETAAVDRAMQAGARQLSTLGTRLACIVRSGDAGAASVPDRFMLACDLSRSLFTFTVKHAMCESIQSLFSCATLPLECGLALMAKLNASASDTAAVRVETTMLQAQAWLLLMLIQQATRGGTGVQRFVAHLAAPEPLLEWLSAAVNRVLAMHGTSLGRGPYLDLQSRLVVIASTVCVYTIYTPHATAIERSPALQRSLVQLLLPMLQAAAVAMQLPADKRPANLEWPTILMVARLLVAVELTGALKEELALIGGSHVSSSAQRALRSAAQLFVAAPDRCLDELTPETLTSLWTGLTLLLGVLCAIIDEACQQQQGQGSAAVPASQRKQMVQQVLQVLPQLPTGLRLAAEHKGGLATGVIAEPLLTQCSAILAFIDPSLPAPGDPEAAPTWAYTVSSLAEVSVCCAASSALLRALPHMAALAALADQRQQGAGERAGIAANVHFIGKCAAAMDEYSCSLGQRGSWIAADSAAAVEALWQLHTMLCRCFHTSAAGTLTFPDGMEESLVICMSLCLHSVVCISTTMRMIDTTSGAEAPSRHLLAMSVAQAEAVLVAASCPKLAIDVLLAKALLSQASDNGPAALASSPSVRQTLERLSEMQAVADEGATASLQNRLLTPPLRRGPQLGDALELALAAATRSCAYLRCANLAGEGGPAARQGAGSQRCSKCKVAWYCGTACSHADWRAGHRRMCGALGAARAAEVERRREEVDV</sequence>
<comment type="caution">
    <text evidence="6">The sequence shown here is derived from an EMBL/GenBank/DDBJ whole genome shotgun (WGS) entry which is preliminary data.</text>
</comment>
<reference evidence="6" key="1">
    <citation type="journal article" date="2019" name="Plant J.">
        <title>Chlorella vulgaris genome assembly and annotation reveals the molecular basis for metabolic acclimation to high light conditions.</title>
        <authorList>
            <person name="Cecchin M."/>
            <person name="Marcolungo L."/>
            <person name="Rossato M."/>
            <person name="Girolomoni L."/>
            <person name="Cosentino E."/>
            <person name="Cuine S."/>
            <person name="Li-Beisson Y."/>
            <person name="Delledonne M."/>
            <person name="Ballottari M."/>
        </authorList>
    </citation>
    <scope>NUCLEOTIDE SEQUENCE</scope>
    <source>
        <strain evidence="6">211/11P</strain>
    </source>
</reference>
<dbReference type="Pfam" id="PF01753">
    <property type="entry name" value="zf-MYND"/>
    <property type="match status" value="1"/>
</dbReference>
<proteinExistence type="predicted"/>
<dbReference type="Gene3D" id="6.10.140.2220">
    <property type="match status" value="1"/>
</dbReference>
<dbReference type="GO" id="GO:0008270">
    <property type="term" value="F:zinc ion binding"/>
    <property type="evidence" value="ECO:0007669"/>
    <property type="project" value="UniProtKB-KW"/>
</dbReference>
<evidence type="ECO:0000256" key="3">
    <source>
        <dbReference type="ARBA" id="ARBA00022833"/>
    </source>
</evidence>
<gene>
    <name evidence="6" type="ORF">D9Q98_003711</name>
</gene>
<evidence type="ECO:0000256" key="4">
    <source>
        <dbReference type="PROSITE-ProRule" id="PRU00134"/>
    </source>
</evidence>
<evidence type="ECO:0000259" key="5">
    <source>
        <dbReference type="PROSITE" id="PS50865"/>
    </source>
</evidence>
<dbReference type="EMBL" id="SIDB01000004">
    <property type="protein sequence ID" value="KAI3433909.1"/>
    <property type="molecule type" value="Genomic_DNA"/>
</dbReference>
<evidence type="ECO:0000313" key="7">
    <source>
        <dbReference type="Proteomes" id="UP001055712"/>
    </source>
</evidence>
<keyword evidence="7" id="KW-1185">Reference proteome</keyword>
<accession>A0A9D4YZ81</accession>
<keyword evidence="2 4" id="KW-0863">Zinc-finger</keyword>
<dbReference type="InterPro" id="IPR002893">
    <property type="entry name" value="Znf_MYND"/>
</dbReference>
<dbReference type="AlphaFoldDB" id="A0A9D4YZ81"/>
<evidence type="ECO:0000256" key="2">
    <source>
        <dbReference type="ARBA" id="ARBA00022771"/>
    </source>
</evidence>